<proteinExistence type="predicted"/>
<accession>A0ABT2W104</accession>
<keyword evidence="1 2" id="KW-0732">Signal</keyword>
<dbReference type="RefSeq" id="WP_263001291.1">
    <property type="nucleotide sequence ID" value="NZ_JAOTEM010000001.1"/>
</dbReference>
<sequence length="531" mass="56370">MKKVLLCSFAVMGVLTSAQTYCTPEFASGCNYGDQINNFTIPNASFSHLSTGCSTAAYGDFTAQTISMNAGVNYPFTVTHDYASQHVKIWIDFNNDFTFDDATELVAMGTSVGTGTSAATNSTISMPVNAPVGLHRMRVADRYDNDPIPCNVDGYGEAHDYIVNVGAAPSCLAPSGLSVTAVSSNSATLSWVAPTSSVGVGYEYYVTTSSAAPSSTVTPTGSVGSSTLTTPLNSLSPITGYHVWVRSVCTTTSKSDWSASATFTTLCGVVTPNFTFDFASGVNTCWQNADSGTPATAPSGNSSNWYESGFLNNGYTGAMKVNLYTSSFFPTTFDSWLITPVFNLSSGGYRVKFDYGLTQFADTTAASLGSDDVVQFVISQDGGVTWTVLQTWNASSSISNTGTQYTFDLGNYLGANTKFGFYATNGSVADTNDVDFSIDNFVVESVNLSTSEVSQVKNTVKVYPNPFADVLNISDIKNVKTVSVLDIAGRIVKTIEKPSSTLQLGDLKSGMYIIVLNMNDGSQQTIKAIKK</sequence>
<keyword evidence="5" id="KW-1185">Reference proteome</keyword>
<evidence type="ECO:0000313" key="4">
    <source>
        <dbReference type="EMBL" id="MCU7615924.1"/>
    </source>
</evidence>
<dbReference type="InterPro" id="IPR036116">
    <property type="entry name" value="FN3_sf"/>
</dbReference>
<dbReference type="InterPro" id="IPR026444">
    <property type="entry name" value="Secre_tail"/>
</dbReference>
<evidence type="ECO:0000313" key="5">
    <source>
        <dbReference type="Proteomes" id="UP001208649"/>
    </source>
</evidence>
<dbReference type="InterPro" id="IPR003961">
    <property type="entry name" value="FN3_dom"/>
</dbReference>
<dbReference type="CDD" id="cd00063">
    <property type="entry name" value="FN3"/>
    <property type="match status" value="1"/>
</dbReference>
<feature type="domain" description="Fibronectin type-III" evidence="3">
    <location>
        <begin position="173"/>
        <end position="268"/>
    </location>
</feature>
<dbReference type="Pfam" id="PF20009">
    <property type="entry name" value="GEVED"/>
    <property type="match status" value="1"/>
</dbReference>
<dbReference type="InterPro" id="IPR013783">
    <property type="entry name" value="Ig-like_fold"/>
</dbReference>
<dbReference type="EMBL" id="JAOTEM010000001">
    <property type="protein sequence ID" value="MCU7615924.1"/>
    <property type="molecule type" value="Genomic_DNA"/>
</dbReference>
<dbReference type="Proteomes" id="UP001208649">
    <property type="component" value="Unassembled WGS sequence"/>
</dbReference>
<organism evidence="4 5">
    <name type="scientific">Chryseobacterium edaphi</name>
    <dbReference type="NCBI Taxonomy" id="2976532"/>
    <lineage>
        <taxon>Bacteria</taxon>
        <taxon>Pseudomonadati</taxon>
        <taxon>Bacteroidota</taxon>
        <taxon>Flavobacteriia</taxon>
        <taxon>Flavobacteriales</taxon>
        <taxon>Weeksellaceae</taxon>
        <taxon>Chryseobacterium group</taxon>
        <taxon>Chryseobacterium</taxon>
    </lineage>
</organism>
<gene>
    <name evidence="4" type="ORF">NZ698_01835</name>
</gene>
<dbReference type="SUPFAM" id="SSF49265">
    <property type="entry name" value="Fibronectin type III"/>
    <property type="match status" value="1"/>
</dbReference>
<feature type="chain" id="PRO_5046703429" evidence="2">
    <location>
        <begin position="21"/>
        <end position="531"/>
    </location>
</feature>
<dbReference type="Pfam" id="PF00041">
    <property type="entry name" value="fn3"/>
    <property type="match status" value="1"/>
</dbReference>
<protein>
    <submittedName>
        <fullName evidence="4">GEVED domain-containing protein</fullName>
    </submittedName>
</protein>
<dbReference type="PROSITE" id="PS50853">
    <property type="entry name" value="FN3"/>
    <property type="match status" value="1"/>
</dbReference>
<name>A0ABT2W104_9FLAO</name>
<dbReference type="InterPro" id="IPR045474">
    <property type="entry name" value="GEVED"/>
</dbReference>
<dbReference type="SMART" id="SM00060">
    <property type="entry name" value="FN3"/>
    <property type="match status" value="1"/>
</dbReference>
<dbReference type="Pfam" id="PF18962">
    <property type="entry name" value="Por_Secre_tail"/>
    <property type="match status" value="1"/>
</dbReference>
<feature type="signal peptide" evidence="2">
    <location>
        <begin position="1"/>
        <end position="20"/>
    </location>
</feature>
<evidence type="ECO:0000256" key="2">
    <source>
        <dbReference type="SAM" id="SignalP"/>
    </source>
</evidence>
<dbReference type="Gene3D" id="2.60.40.10">
    <property type="entry name" value="Immunoglobulins"/>
    <property type="match status" value="1"/>
</dbReference>
<reference evidence="5" key="1">
    <citation type="submission" date="2023-07" db="EMBL/GenBank/DDBJ databases">
        <title>Chryseobacterium sp. strain PBS4-4 Genome sequencing and assembly.</title>
        <authorList>
            <person name="Jung Y."/>
        </authorList>
    </citation>
    <scope>NUCLEOTIDE SEQUENCE [LARGE SCALE GENOMIC DNA]</scope>
    <source>
        <strain evidence="5">PBS4-4</strain>
    </source>
</reference>
<dbReference type="Gene3D" id="2.60.120.260">
    <property type="entry name" value="Galactose-binding domain-like"/>
    <property type="match status" value="1"/>
</dbReference>
<evidence type="ECO:0000259" key="3">
    <source>
        <dbReference type="PROSITE" id="PS50853"/>
    </source>
</evidence>
<evidence type="ECO:0000256" key="1">
    <source>
        <dbReference type="ARBA" id="ARBA00022729"/>
    </source>
</evidence>
<dbReference type="NCBIfam" id="TIGR04183">
    <property type="entry name" value="Por_Secre_tail"/>
    <property type="match status" value="1"/>
</dbReference>
<comment type="caution">
    <text evidence="4">The sequence shown here is derived from an EMBL/GenBank/DDBJ whole genome shotgun (WGS) entry which is preliminary data.</text>
</comment>